<evidence type="ECO:0000256" key="5">
    <source>
        <dbReference type="ARBA" id="ARBA00023136"/>
    </source>
</evidence>
<evidence type="ECO:0000256" key="4">
    <source>
        <dbReference type="ARBA" id="ARBA00022989"/>
    </source>
</evidence>
<dbReference type="eggNOG" id="COG2966">
    <property type="taxonomic scope" value="Bacteria"/>
</dbReference>
<dbReference type="KEGG" id="cpf:CPF_2185"/>
<dbReference type="InterPro" id="IPR050539">
    <property type="entry name" value="ThrE_Dicarb/AminoAcid_Exp"/>
</dbReference>
<dbReference type="GeneID" id="93001534"/>
<feature type="transmembrane region" description="Helical" evidence="7">
    <location>
        <begin position="163"/>
        <end position="186"/>
    </location>
</feature>
<feature type="transmembrane region" description="Helical" evidence="7">
    <location>
        <begin position="231"/>
        <end position="252"/>
    </location>
</feature>
<name>A0A0H2YPN5_CLOP1</name>
<evidence type="ECO:0000256" key="1">
    <source>
        <dbReference type="ARBA" id="ARBA00004651"/>
    </source>
</evidence>
<dbReference type="PANTHER" id="PTHR34390">
    <property type="entry name" value="UPF0442 PROTEIN YJJB-RELATED"/>
    <property type="match status" value="1"/>
</dbReference>
<evidence type="ECO:0000256" key="7">
    <source>
        <dbReference type="SAM" id="Phobius"/>
    </source>
</evidence>
<dbReference type="STRING" id="195103.CPF_2185"/>
<comment type="similarity">
    <text evidence="6">Belongs to the ThrE exporter (TC 2.A.79) family.</text>
</comment>
<dbReference type="PaxDb" id="195103-CPF_2185"/>
<feature type="domain" description="Threonine/serine exporter-like N-terminal" evidence="8">
    <location>
        <begin position="9"/>
        <end position="249"/>
    </location>
</feature>
<protein>
    <recommendedName>
        <fullName evidence="8">Threonine/serine exporter-like N-terminal domain-containing protein</fullName>
    </recommendedName>
</protein>
<organism evidence="9 10">
    <name type="scientific">Clostridium perfringens (strain ATCC 13124 / DSM 756 / JCM 1290 / NCIMB 6125 / NCTC 8237 / Type A)</name>
    <dbReference type="NCBI Taxonomy" id="195103"/>
    <lineage>
        <taxon>Bacteria</taxon>
        <taxon>Bacillati</taxon>
        <taxon>Bacillota</taxon>
        <taxon>Clostridia</taxon>
        <taxon>Eubacteriales</taxon>
        <taxon>Clostridiaceae</taxon>
        <taxon>Clostridium</taxon>
    </lineage>
</organism>
<accession>A0A0H2YPN5</accession>
<evidence type="ECO:0000256" key="2">
    <source>
        <dbReference type="ARBA" id="ARBA00022475"/>
    </source>
</evidence>
<dbReference type="GO" id="GO:0005886">
    <property type="term" value="C:plasma membrane"/>
    <property type="evidence" value="ECO:0007669"/>
    <property type="project" value="UniProtKB-SubCell"/>
</dbReference>
<dbReference type="InterPro" id="IPR010619">
    <property type="entry name" value="ThrE-like_N"/>
</dbReference>
<dbReference type="RefSeq" id="WP_003454759.1">
    <property type="nucleotide sequence ID" value="NC_008261.1"/>
</dbReference>
<dbReference type="GO" id="GO:0015744">
    <property type="term" value="P:succinate transport"/>
    <property type="evidence" value="ECO:0007669"/>
    <property type="project" value="TreeGrafter"/>
</dbReference>
<dbReference type="Proteomes" id="UP000001823">
    <property type="component" value="Chromosome"/>
</dbReference>
<keyword evidence="4 7" id="KW-1133">Transmembrane helix</keyword>
<comment type="subcellular location">
    <subcellularLocation>
        <location evidence="1">Cell membrane</location>
        <topology evidence="1">Multi-pass membrane protein</topology>
    </subcellularLocation>
</comment>
<feature type="transmembrane region" description="Helical" evidence="7">
    <location>
        <begin position="120"/>
        <end position="151"/>
    </location>
</feature>
<keyword evidence="2" id="KW-1003">Cell membrane</keyword>
<evidence type="ECO:0000313" key="9">
    <source>
        <dbReference type="EMBL" id="ABG82757.1"/>
    </source>
</evidence>
<sequence>MDFDKVLHIATFAGRIILESGGETYRVEETICRICAAYGIRYAESFVTPTGIMVSVYDENNYTTTLVKRVTNRTVDLQKIHLVNELSRKLYTEKYSLDEVLEKLIDINENCPKYDFRTNLVFSAIAAAGFTTILGGNIEDCVVSFFVGMFVKLATFKAGELGINAFFINTLGGAIAALLSLIAYSLGVGSNLDTMIIGSIMLLVPGLSITNAIRDTIAGDLISGLIRAAEAFLVAISIAVGTGMVMSIWIYFGGGI</sequence>
<gene>
    <name evidence="9" type="ordered locus">CPF_2185</name>
</gene>
<keyword evidence="10" id="KW-1185">Reference proteome</keyword>
<evidence type="ECO:0000259" key="8">
    <source>
        <dbReference type="Pfam" id="PF06738"/>
    </source>
</evidence>
<feature type="transmembrane region" description="Helical" evidence="7">
    <location>
        <begin position="192"/>
        <end position="210"/>
    </location>
</feature>
<keyword evidence="3 7" id="KW-0812">Transmembrane</keyword>
<dbReference type="Pfam" id="PF06738">
    <property type="entry name" value="ThrE"/>
    <property type="match status" value="1"/>
</dbReference>
<reference evidence="9 10" key="1">
    <citation type="journal article" date="2006" name="Genome Res.">
        <title>Skewed genomic variability in strains of the toxigenic bacterial pathogen, Clostridium perfringens.</title>
        <authorList>
            <person name="Myers G.S."/>
            <person name="Rasko D.A."/>
            <person name="Cheung J.K."/>
            <person name="Ravel J."/>
            <person name="Seshadri R."/>
            <person name="Deboy R.T."/>
            <person name="Ren Q."/>
            <person name="Varga J."/>
            <person name="Awad M.M."/>
            <person name="Brinkac L.M."/>
            <person name="Daugherty S.C."/>
            <person name="Haft D.H."/>
            <person name="Dodson R.J."/>
            <person name="Madupu R."/>
            <person name="Nelson W.C."/>
            <person name="Rosovitz M.J."/>
            <person name="Sullivan S.A."/>
            <person name="Khouri H."/>
            <person name="Dimitrov G.I."/>
            <person name="Watkins K.L."/>
            <person name="Mulligan S."/>
            <person name="Benton J."/>
            <person name="Radune D."/>
            <person name="Fisher D.J."/>
            <person name="Atkins H.S."/>
            <person name="Hiscox T."/>
            <person name="Jost B.H."/>
            <person name="Billington S.J."/>
            <person name="Songer J.G."/>
            <person name="McClane B.A."/>
            <person name="Titball R.W."/>
            <person name="Rood J.I."/>
            <person name="Melville S.B."/>
            <person name="Paulsen I.T."/>
        </authorList>
    </citation>
    <scope>NUCLEOTIDE SEQUENCE [LARGE SCALE GENOMIC DNA]</scope>
    <source>
        <strain evidence="10">ATCC 13124 / DSM 756 / JCM 1290 / NCIMB 6125 / NCTC 8237 / S 107 / Type A</strain>
    </source>
</reference>
<evidence type="ECO:0000256" key="6">
    <source>
        <dbReference type="ARBA" id="ARBA00034125"/>
    </source>
</evidence>
<dbReference type="PANTHER" id="PTHR34390:SF2">
    <property type="entry name" value="SUCCINATE TRANSPORTER SUBUNIT YJJP-RELATED"/>
    <property type="match status" value="1"/>
</dbReference>
<evidence type="ECO:0000313" key="10">
    <source>
        <dbReference type="Proteomes" id="UP000001823"/>
    </source>
</evidence>
<dbReference type="EMBL" id="CP000246">
    <property type="protein sequence ID" value="ABG82757.1"/>
    <property type="molecule type" value="Genomic_DNA"/>
</dbReference>
<dbReference type="AlphaFoldDB" id="A0A0H2YPN5"/>
<evidence type="ECO:0000256" key="3">
    <source>
        <dbReference type="ARBA" id="ARBA00022692"/>
    </source>
</evidence>
<proteinExistence type="inferred from homology"/>
<keyword evidence="5 7" id="KW-0472">Membrane</keyword>
<dbReference type="GO" id="GO:0022857">
    <property type="term" value="F:transmembrane transporter activity"/>
    <property type="evidence" value="ECO:0007669"/>
    <property type="project" value="InterPro"/>
</dbReference>
<dbReference type="HOGENOM" id="CLU_070277_0_0_9"/>